<dbReference type="EMBL" id="GBXM01062012">
    <property type="protein sequence ID" value="JAH46565.1"/>
    <property type="molecule type" value="Transcribed_RNA"/>
</dbReference>
<proteinExistence type="predicted"/>
<dbReference type="AlphaFoldDB" id="A0A0E9T0V4"/>
<organism evidence="1">
    <name type="scientific">Anguilla anguilla</name>
    <name type="common">European freshwater eel</name>
    <name type="synonym">Muraena anguilla</name>
    <dbReference type="NCBI Taxonomy" id="7936"/>
    <lineage>
        <taxon>Eukaryota</taxon>
        <taxon>Metazoa</taxon>
        <taxon>Chordata</taxon>
        <taxon>Craniata</taxon>
        <taxon>Vertebrata</taxon>
        <taxon>Euteleostomi</taxon>
        <taxon>Actinopterygii</taxon>
        <taxon>Neopterygii</taxon>
        <taxon>Teleostei</taxon>
        <taxon>Anguilliformes</taxon>
        <taxon>Anguillidae</taxon>
        <taxon>Anguilla</taxon>
    </lineage>
</organism>
<protein>
    <submittedName>
        <fullName evidence="1">Uncharacterized protein</fullName>
    </submittedName>
</protein>
<evidence type="ECO:0000313" key="1">
    <source>
        <dbReference type="EMBL" id="JAH46565.1"/>
    </source>
</evidence>
<sequence length="20" mass="2427">MFWVCLNVCDICFTAQLSWF</sequence>
<reference evidence="1" key="1">
    <citation type="submission" date="2014-11" db="EMBL/GenBank/DDBJ databases">
        <authorList>
            <person name="Amaro Gonzalez C."/>
        </authorList>
    </citation>
    <scope>NUCLEOTIDE SEQUENCE</scope>
</reference>
<name>A0A0E9T0V4_ANGAN</name>
<accession>A0A0E9T0V4</accession>
<reference evidence="1" key="2">
    <citation type="journal article" date="2015" name="Fish Shellfish Immunol.">
        <title>Early steps in the European eel (Anguilla anguilla)-Vibrio vulnificus interaction in the gills: Role of the RtxA13 toxin.</title>
        <authorList>
            <person name="Callol A."/>
            <person name="Pajuelo D."/>
            <person name="Ebbesson L."/>
            <person name="Teles M."/>
            <person name="MacKenzie S."/>
            <person name="Amaro C."/>
        </authorList>
    </citation>
    <scope>NUCLEOTIDE SEQUENCE</scope>
</reference>